<proteinExistence type="predicted"/>
<dbReference type="EMBL" id="FUZT01000006">
    <property type="protein sequence ID" value="SKC74401.1"/>
    <property type="molecule type" value="Genomic_DNA"/>
</dbReference>
<dbReference type="Pfam" id="PF12611">
    <property type="entry name" value="Flagellar_put"/>
    <property type="match status" value="1"/>
</dbReference>
<dbReference type="RefSeq" id="WP_079492461.1">
    <property type="nucleotide sequence ID" value="NZ_FUZT01000006.1"/>
</dbReference>
<evidence type="ECO:0000313" key="2">
    <source>
        <dbReference type="Proteomes" id="UP000190285"/>
    </source>
</evidence>
<dbReference type="OrthoDB" id="165650at2"/>
<keyword evidence="2" id="KW-1185">Reference proteome</keyword>
<organism evidence="1 2">
    <name type="scientific">Maledivibacter halophilus</name>
    <dbReference type="NCBI Taxonomy" id="36842"/>
    <lineage>
        <taxon>Bacteria</taxon>
        <taxon>Bacillati</taxon>
        <taxon>Bacillota</taxon>
        <taxon>Clostridia</taxon>
        <taxon>Peptostreptococcales</taxon>
        <taxon>Caminicellaceae</taxon>
        <taxon>Maledivibacter</taxon>
    </lineage>
</organism>
<keyword evidence="1" id="KW-0966">Cell projection</keyword>
<name>A0A1T5LEI9_9FIRM</name>
<reference evidence="1 2" key="1">
    <citation type="submission" date="2017-02" db="EMBL/GenBank/DDBJ databases">
        <authorList>
            <person name="Peterson S.W."/>
        </authorList>
    </citation>
    <scope>NUCLEOTIDE SEQUENCE [LARGE SCALE GENOMIC DNA]</scope>
    <source>
        <strain evidence="1 2">M1</strain>
    </source>
</reference>
<dbReference type="AlphaFoldDB" id="A0A1T5LEI9"/>
<keyword evidence="1" id="KW-0969">Cilium</keyword>
<dbReference type="InterPro" id="IPR013367">
    <property type="entry name" value="Flagellar_put"/>
</dbReference>
<dbReference type="NCBIfam" id="TIGR02530">
    <property type="entry name" value="flg_new"/>
    <property type="match status" value="1"/>
</dbReference>
<accession>A0A1T5LEI9</accession>
<keyword evidence="1" id="KW-0282">Flagellum</keyword>
<sequence length="125" mass="14267">MNRIRINNDLIVNQQKVSKNTTNYNPQRKSFQEVLNEIGKSQEVKFSKHALERLKNRNINLSKEDISRLNNGVQRADRKGVKEALILMENKAFIASVKNKTIITAACEDQLKENVFTNIDGAVIV</sequence>
<protein>
    <submittedName>
        <fullName evidence="1">Flagellar operon protein</fullName>
    </submittedName>
</protein>
<evidence type="ECO:0000313" key="1">
    <source>
        <dbReference type="EMBL" id="SKC74401.1"/>
    </source>
</evidence>
<dbReference type="Proteomes" id="UP000190285">
    <property type="component" value="Unassembled WGS sequence"/>
</dbReference>
<gene>
    <name evidence="1" type="ORF">SAMN02194393_02855</name>
</gene>
<dbReference type="STRING" id="36842.SAMN02194393_02855"/>